<keyword evidence="13" id="KW-1185">Reference proteome</keyword>
<dbReference type="Gene3D" id="3.30.1330.10">
    <property type="entry name" value="PurM-like, N-terminal domain"/>
    <property type="match status" value="1"/>
</dbReference>
<feature type="binding site" description="in other chain" evidence="9">
    <location>
        <position position="68"/>
    </location>
    <ligand>
        <name>ATP</name>
        <dbReference type="ChEBI" id="CHEBI:30616"/>
        <note>ligand shared between dimeric partners</note>
    </ligand>
</feature>
<keyword evidence="4 9" id="KW-0547">Nucleotide-binding</keyword>
<comment type="subunit">
    <text evidence="9">Homodimer.</text>
</comment>
<reference evidence="12" key="1">
    <citation type="journal article" date="2022" name="Int. J. Syst. Evol. Microbiol.">
        <title>Pseudomonas aegrilactucae sp. nov. and Pseudomonas morbosilactucae sp. nov., pathogens causing bacterial rot of lettuce in Japan.</title>
        <authorList>
            <person name="Sawada H."/>
            <person name="Fujikawa T."/>
            <person name="Satou M."/>
        </authorList>
    </citation>
    <scope>NUCLEOTIDE SEQUENCE</scope>
    <source>
        <strain evidence="12">0166_1</strain>
    </source>
</reference>
<evidence type="ECO:0000256" key="3">
    <source>
        <dbReference type="ARBA" id="ARBA00022723"/>
    </source>
</evidence>
<comment type="function">
    <text evidence="9">Synthesizes selenophosphate from selenide and ATP.</text>
</comment>
<evidence type="ECO:0000256" key="6">
    <source>
        <dbReference type="ARBA" id="ARBA00022840"/>
    </source>
</evidence>
<dbReference type="InterPro" id="IPR036676">
    <property type="entry name" value="PurM-like_C_sf"/>
</dbReference>
<feature type="binding site" evidence="9">
    <location>
        <begin position="139"/>
        <end position="141"/>
    </location>
    <ligand>
        <name>ATP</name>
        <dbReference type="ChEBI" id="CHEBI:30616"/>
        <note>ligand shared between dimeric partners</note>
    </ligand>
</feature>
<keyword evidence="8 9" id="KW-0711">Selenium</keyword>
<dbReference type="GO" id="GO:0005737">
    <property type="term" value="C:cytoplasm"/>
    <property type="evidence" value="ECO:0007669"/>
    <property type="project" value="TreeGrafter"/>
</dbReference>
<evidence type="ECO:0000256" key="5">
    <source>
        <dbReference type="ARBA" id="ARBA00022777"/>
    </source>
</evidence>
<dbReference type="InterPro" id="IPR036921">
    <property type="entry name" value="PurM-like_N_sf"/>
</dbReference>
<dbReference type="FunFam" id="3.30.1330.10:FF:000003">
    <property type="entry name" value="Selenide, water dikinase"/>
    <property type="match status" value="1"/>
</dbReference>
<evidence type="ECO:0000256" key="9">
    <source>
        <dbReference type="HAMAP-Rule" id="MF_00625"/>
    </source>
</evidence>
<dbReference type="Proteomes" id="UP001162834">
    <property type="component" value="Chromosome"/>
</dbReference>
<feature type="binding site" description="in other chain" evidence="9">
    <location>
        <position position="91"/>
    </location>
    <ligand>
        <name>ATP</name>
        <dbReference type="ChEBI" id="CHEBI:30616"/>
        <note>ligand shared between dimeric partners</note>
    </ligand>
</feature>
<evidence type="ECO:0000256" key="4">
    <source>
        <dbReference type="ARBA" id="ARBA00022741"/>
    </source>
</evidence>
<dbReference type="InterPro" id="IPR004536">
    <property type="entry name" value="SPS/SelD"/>
</dbReference>
<feature type="domain" description="PurM-like C-terminal" evidence="11">
    <location>
        <begin position="169"/>
        <end position="318"/>
    </location>
</feature>
<dbReference type="PANTHER" id="PTHR10256">
    <property type="entry name" value="SELENIDE, WATER DIKINASE"/>
    <property type="match status" value="1"/>
</dbReference>
<dbReference type="NCBIfam" id="NF002098">
    <property type="entry name" value="PRK00943.1"/>
    <property type="match status" value="1"/>
</dbReference>
<dbReference type="EC" id="2.7.9.3" evidence="9"/>
<evidence type="ECO:0000256" key="8">
    <source>
        <dbReference type="ARBA" id="ARBA00023266"/>
    </source>
</evidence>
<gene>
    <name evidence="9 12" type="primary">selD</name>
    <name evidence="12" type="ORF">DSM104329_05281</name>
</gene>
<comment type="catalytic activity">
    <reaction evidence="9">
        <text>hydrogenselenide + ATP + H2O = selenophosphate + AMP + phosphate + 2 H(+)</text>
        <dbReference type="Rhea" id="RHEA:18737"/>
        <dbReference type="ChEBI" id="CHEBI:15377"/>
        <dbReference type="ChEBI" id="CHEBI:15378"/>
        <dbReference type="ChEBI" id="CHEBI:16144"/>
        <dbReference type="ChEBI" id="CHEBI:29317"/>
        <dbReference type="ChEBI" id="CHEBI:30616"/>
        <dbReference type="ChEBI" id="CHEBI:43474"/>
        <dbReference type="ChEBI" id="CHEBI:456215"/>
        <dbReference type="EC" id="2.7.9.3"/>
    </reaction>
</comment>
<dbReference type="Gene3D" id="3.90.650.10">
    <property type="entry name" value="PurM-like C-terminal domain"/>
    <property type="match status" value="1"/>
</dbReference>
<dbReference type="PIRSF" id="PIRSF036407">
    <property type="entry name" value="Selenphspht_syn"/>
    <property type="match status" value="1"/>
</dbReference>
<dbReference type="PANTHER" id="PTHR10256:SF0">
    <property type="entry name" value="INACTIVE SELENIDE, WATER DIKINASE-LIKE PROTEIN-RELATED"/>
    <property type="match status" value="1"/>
</dbReference>
<dbReference type="RefSeq" id="WP_259312866.1">
    <property type="nucleotide sequence ID" value="NZ_CP087164.1"/>
</dbReference>
<dbReference type="CDD" id="cd02195">
    <property type="entry name" value="SelD"/>
    <property type="match status" value="1"/>
</dbReference>
<proteinExistence type="inferred from homology"/>
<dbReference type="InterPro" id="IPR010918">
    <property type="entry name" value="PurM-like_C_dom"/>
</dbReference>
<dbReference type="NCBIfam" id="TIGR00476">
    <property type="entry name" value="selD"/>
    <property type="match status" value="1"/>
</dbReference>
<dbReference type="Pfam" id="PF00586">
    <property type="entry name" value="AIRS"/>
    <property type="match status" value="1"/>
</dbReference>
<feature type="site" description="Important for catalytic activity" evidence="9">
    <location>
        <position position="21"/>
    </location>
</feature>
<evidence type="ECO:0000256" key="7">
    <source>
        <dbReference type="ARBA" id="ARBA00022842"/>
    </source>
</evidence>
<feature type="binding site" evidence="9">
    <location>
        <position position="91"/>
    </location>
    <ligand>
        <name>Mg(2+)</name>
        <dbReference type="ChEBI" id="CHEBI:18420"/>
    </ligand>
</feature>
<feature type="binding site" evidence="9">
    <location>
        <position position="51"/>
    </location>
    <ligand>
        <name>Mg(2+)</name>
        <dbReference type="ChEBI" id="CHEBI:18420"/>
    </ligand>
</feature>
<dbReference type="KEGG" id="sbae:DSM104329_05281"/>
<evidence type="ECO:0000313" key="12">
    <source>
        <dbReference type="EMBL" id="UGS38851.1"/>
    </source>
</evidence>
<dbReference type="Pfam" id="PF02769">
    <property type="entry name" value="AIRS_C"/>
    <property type="match status" value="1"/>
</dbReference>
<dbReference type="AlphaFoldDB" id="A0A9E7C2V2"/>
<feature type="binding site" evidence="9">
    <location>
        <position position="227"/>
    </location>
    <ligand>
        <name>Mg(2+)</name>
        <dbReference type="ChEBI" id="CHEBI:18420"/>
    </ligand>
</feature>
<dbReference type="GO" id="GO:0004756">
    <property type="term" value="F:selenide, water dikinase activity"/>
    <property type="evidence" value="ECO:0007669"/>
    <property type="project" value="UniProtKB-UniRule"/>
</dbReference>
<keyword evidence="3 9" id="KW-0479">Metal-binding</keyword>
<keyword evidence="6 9" id="KW-0067">ATP-binding</keyword>
<dbReference type="GO" id="GO:0005524">
    <property type="term" value="F:ATP binding"/>
    <property type="evidence" value="ECO:0007669"/>
    <property type="project" value="UniProtKB-UniRule"/>
</dbReference>
<protein>
    <recommendedName>
        <fullName evidence="9">Selenide, water dikinase</fullName>
        <ecNumber evidence="9">2.7.9.3</ecNumber>
    </recommendedName>
    <alternativeName>
        <fullName evidence="9">Selenium donor protein</fullName>
    </alternativeName>
    <alternativeName>
        <fullName evidence="9">Selenophosphate synthase</fullName>
    </alternativeName>
</protein>
<dbReference type="SUPFAM" id="SSF55326">
    <property type="entry name" value="PurM N-terminal domain-like"/>
    <property type="match status" value="1"/>
</dbReference>
<organism evidence="12 13">
    <name type="scientific">Capillimicrobium parvum</name>
    <dbReference type="NCBI Taxonomy" id="2884022"/>
    <lineage>
        <taxon>Bacteria</taxon>
        <taxon>Bacillati</taxon>
        <taxon>Actinomycetota</taxon>
        <taxon>Thermoleophilia</taxon>
        <taxon>Solirubrobacterales</taxon>
        <taxon>Capillimicrobiaceae</taxon>
        <taxon>Capillimicrobium</taxon>
    </lineage>
</organism>
<evidence type="ECO:0000256" key="2">
    <source>
        <dbReference type="ARBA" id="ARBA00022679"/>
    </source>
</evidence>
<feature type="domain" description="PurM-like N-terminal" evidence="10">
    <location>
        <begin position="50"/>
        <end position="157"/>
    </location>
</feature>
<evidence type="ECO:0000256" key="1">
    <source>
        <dbReference type="ARBA" id="ARBA00008026"/>
    </source>
</evidence>
<accession>A0A9E7C2V2</accession>
<feature type="active site" evidence="9">
    <location>
        <position position="18"/>
    </location>
</feature>
<comment type="cofactor">
    <cofactor evidence="9">
        <name>Mg(2+)</name>
        <dbReference type="ChEBI" id="CHEBI:18420"/>
    </cofactor>
    <text evidence="9">Binds 1 Mg(2+) ion per monomer.</text>
</comment>
<dbReference type="GO" id="GO:0016260">
    <property type="term" value="P:selenocysteine biosynthetic process"/>
    <property type="evidence" value="ECO:0007669"/>
    <property type="project" value="InterPro"/>
</dbReference>
<name>A0A9E7C2V2_9ACTN</name>
<evidence type="ECO:0000259" key="10">
    <source>
        <dbReference type="Pfam" id="PF00586"/>
    </source>
</evidence>
<dbReference type="EMBL" id="CP087164">
    <property type="protein sequence ID" value="UGS38851.1"/>
    <property type="molecule type" value="Genomic_DNA"/>
</dbReference>
<dbReference type="GO" id="GO:0000287">
    <property type="term" value="F:magnesium ion binding"/>
    <property type="evidence" value="ECO:0007669"/>
    <property type="project" value="UniProtKB-UniRule"/>
</dbReference>
<evidence type="ECO:0000259" key="11">
    <source>
        <dbReference type="Pfam" id="PF02769"/>
    </source>
</evidence>
<sequence length="342" mass="34318">MTQVGAVTLTSLSHGAGCGCKLPVAALEPLLRGLPRSADPRLLVGHETSDDAGVVQVAPDLALVQTVDFFTPIVDDPYDFGRIAAANALSDVYAMGGRPLSALSLVAFPLERLGAEMLAEILQGGLDVVEAAGAMVVGGHSIDDPEPKFGLAVTGLVHPGAVLTNAGGRAGDALVLTKPLGVGAISTALKRGAAGPGLLDAAVATMVALNDAASQAALAAGAHAATDVTGFGLLNHLHELARASGVAAEVDAAAVPVLPGVQELLRGDDAVSGGSRRNRLHAEGFTRYEAGVEEWRRRLVADATTSGGLLVAVDPARAGDVPGPVVGRLVHGAAGAVTVRAR</sequence>
<keyword evidence="2 9" id="KW-0808">Transferase</keyword>
<dbReference type="SUPFAM" id="SSF56042">
    <property type="entry name" value="PurM C-terminal domain-like"/>
    <property type="match status" value="1"/>
</dbReference>
<comment type="similarity">
    <text evidence="1 9">Belongs to the selenophosphate synthase 1 family. Class I subfamily.</text>
</comment>
<feature type="binding site" description="in other chain" evidence="9">
    <location>
        <position position="21"/>
    </location>
    <ligand>
        <name>ATP</name>
        <dbReference type="ChEBI" id="CHEBI:30616"/>
        <note>ligand shared between dimeric partners</note>
    </ligand>
</feature>
<dbReference type="InterPro" id="IPR016188">
    <property type="entry name" value="PurM-like_N"/>
</dbReference>
<evidence type="ECO:0000313" key="13">
    <source>
        <dbReference type="Proteomes" id="UP001162834"/>
    </source>
</evidence>
<dbReference type="HAMAP" id="MF_00625">
    <property type="entry name" value="SelD"/>
    <property type="match status" value="1"/>
</dbReference>
<keyword evidence="7 9" id="KW-0460">Magnesium</keyword>
<feature type="binding site" description="in other chain" evidence="9">
    <location>
        <begin position="48"/>
        <end position="50"/>
    </location>
    <ligand>
        <name>ATP</name>
        <dbReference type="ChEBI" id="CHEBI:30616"/>
        <note>ligand shared between dimeric partners</note>
    </ligand>
</feature>
<keyword evidence="5 9" id="KW-0418">Kinase</keyword>
<dbReference type="InterPro" id="IPR023061">
    <property type="entry name" value="SelD_I"/>
</dbReference>